<feature type="signal peptide" evidence="1">
    <location>
        <begin position="1"/>
        <end position="25"/>
    </location>
</feature>
<dbReference type="EMBL" id="QLLL01000003">
    <property type="protein sequence ID" value="RAJ06655.1"/>
    <property type="molecule type" value="Genomic_DNA"/>
</dbReference>
<accession>A0A327QRX9</accession>
<keyword evidence="1" id="KW-0732">Signal</keyword>
<evidence type="ECO:0008006" key="4">
    <source>
        <dbReference type="Google" id="ProtNLM"/>
    </source>
</evidence>
<evidence type="ECO:0000313" key="3">
    <source>
        <dbReference type="Proteomes" id="UP000249547"/>
    </source>
</evidence>
<dbReference type="Proteomes" id="UP000249547">
    <property type="component" value="Unassembled WGS sequence"/>
</dbReference>
<evidence type="ECO:0000256" key="1">
    <source>
        <dbReference type="SAM" id="SignalP"/>
    </source>
</evidence>
<feature type="chain" id="PRO_5016442348" description="DUF4397 domain-containing protein" evidence="1">
    <location>
        <begin position="26"/>
        <end position="253"/>
    </location>
</feature>
<name>A0A327QRX9_9BACT</name>
<dbReference type="OrthoDB" id="674886at2"/>
<keyword evidence="3" id="KW-1185">Reference proteome</keyword>
<dbReference type="AlphaFoldDB" id="A0A327QRX9"/>
<protein>
    <recommendedName>
        <fullName evidence="4">DUF4397 domain-containing protein</fullName>
    </recommendedName>
</protein>
<comment type="caution">
    <text evidence="2">The sequence shown here is derived from an EMBL/GenBank/DDBJ whole genome shotgun (WGS) entry which is preliminary data.</text>
</comment>
<sequence>MMYITNLKRAALACCVTLIAFTSCSKTTTIDPPALAQNRVLTYKIVNVAGDPIQGIVNDRDSAITVYLPYYLQLTSIQPEITISEGASITPASGTLVEDLLKMFFSGTKIQYVVKAKDGAQRTYTLKIEAQQPPLVINELSPDANTITAYDFNMGDLYASLSITLHGSGFAASNDLIQADLLDATGKAVFKFGLSTFNTNNLTMMGINIARYNPTDYEALKALPATGLYKIRVYSYAKVVTLQHPIRLNLLNK</sequence>
<dbReference type="RefSeq" id="WP_111597257.1">
    <property type="nucleotide sequence ID" value="NZ_QLLL01000003.1"/>
</dbReference>
<gene>
    <name evidence="2" type="ORF">LX64_01782</name>
</gene>
<proteinExistence type="predicted"/>
<dbReference type="Gene3D" id="2.60.40.2340">
    <property type="match status" value="1"/>
</dbReference>
<evidence type="ECO:0000313" key="2">
    <source>
        <dbReference type="EMBL" id="RAJ06655.1"/>
    </source>
</evidence>
<organism evidence="2 3">
    <name type="scientific">Chitinophaga skermanii</name>
    <dbReference type="NCBI Taxonomy" id="331697"/>
    <lineage>
        <taxon>Bacteria</taxon>
        <taxon>Pseudomonadati</taxon>
        <taxon>Bacteroidota</taxon>
        <taxon>Chitinophagia</taxon>
        <taxon>Chitinophagales</taxon>
        <taxon>Chitinophagaceae</taxon>
        <taxon>Chitinophaga</taxon>
    </lineage>
</organism>
<reference evidence="2 3" key="1">
    <citation type="submission" date="2018-06" db="EMBL/GenBank/DDBJ databases">
        <title>Genomic Encyclopedia of Archaeal and Bacterial Type Strains, Phase II (KMG-II): from individual species to whole genera.</title>
        <authorList>
            <person name="Goeker M."/>
        </authorList>
    </citation>
    <scope>NUCLEOTIDE SEQUENCE [LARGE SCALE GENOMIC DNA]</scope>
    <source>
        <strain evidence="2 3">DSM 23857</strain>
    </source>
</reference>